<keyword evidence="2" id="KW-1185">Reference proteome</keyword>
<organism evidence="1 2">
    <name type="scientific">Xenorhabdus yunnanensis</name>
    <dbReference type="NCBI Taxonomy" id="3025878"/>
    <lineage>
        <taxon>Bacteria</taxon>
        <taxon>Pseudomonadati</taxon>
        <taxon>Pseudomonadota</taxon>
        <taxon>Gammaproteobacteria</taxon>
        <taxon>Enterobacterales</taxon>
        <taxon>Morganellaceae</taxon>
        <taxon>Xenorhabdus</taxon>
    </lineage>
</organism>
<name>A0ABT5LEY0_9GAMM</name>
<sequence>MDVCRFAASLGKRCALTQVTPRNIRDVYRDKCKMWVNVVPVKMVTFSLRQRMFCPVVWVAGGE</sequence>
<gene>
    <name evidence="1" type="ORF">PSI23_09480</name>
</gene>
<protein>
    <submittedName>
        <fullName evidence="1">Uncharacterized protein</fullName>
    </submittedName>
</protein>
<comment type="caution">
    <text evidence="1">The sequence shown here is derived from an EMBL/GenBank/DDBJ whole genome shotgun (WGS) entry which is preliminary data.</text>
</comment>
<accession>A0ABT5LEY0</accession>
<dbReference type="RefSeq" id="WP_273554862.1">
    <property type="nucleotide sequence ID" value="NZ_JAQRFI010000018.1"/>
</dbReference>
<evidence type="ECO:0000313" key="2">
    <source>
        <dbReference type="Proteomes" id="UP001217178"/>
    </source>
</evidence>
<dbReference type="EMBL" id="JAQRFI010000018">
    <property type="protein sequence ID" value="MDC9589535.1"/>
    <property type="molecule type" value="Genomic_DNA"/>
</dbReference>
<evidence type="ECO:0000313" key="1">
    <source>
        <dbReference type="EMBL" id="MDC9589535.1"/>
    </source>
</evidence>
<dbReference type="Proteomes" id="UP001217178">
    <property type="component" value="Unassembled WGS sequence"/>
</dbReference>
<reference evidence="1 2" key="1">
    <citation type="submission" date="2023-02" db="EMBL/GenBank/DDBJ databases">
        <title>Entomopathogenic bacteria.</title>
        <authorList>
            <person name="Machado R.A."/>
        </authorList>
    </citation>
    <scope>NUCLEOTIDE SEQUENCE [LARGE SCALE GENOMIC DNA]</scope>
    <source>
        <strain evidence="1 2">XENO-10</strain>
    </source>
</reference>
<proteinExistence type="predicted"/>